<feature type="compositionally biased region" description="Low complexity" evidence="7">
    <location>
        <begin position="91"/>
        <end position="101"/>
    </location>
</feature>
<dbReference type="GO" id="GO:0016020">
    <property type="term" value="C:membrane"/>
    <property type="evidence" value="ECO:0007669"/>
    <property type="project" value="UniProtKB-SubCell"/>
</dbReference>
<feature type="transmembrane region" description="Helical" evidence="8">
    <location>
        <begin position="175"/>
        <end position="197"/>
    </location>
</feature>
<evidence type="ECO:0000256" key="8">
    <source>
        <dbReference type="SAM" id="Phobius"/>
    </source>
</evidence>
<dbReference type="Gene3D" id="1.20.1250.20">
    <property type="entry name" value="MFS general substrate transporter like domains"/>
    <property type="match status" value="1"/>
</dbReference>
<feature type="compositionally biased region" description="Acidic residues" evidence="7">
    <location>
        <begin position="69"/>
        <end position="82"/>
    </location>
</feature>
<evidence type="ECO:0000313" key="10">
    <source>
        <dbReference type="Proteomes" id="UP001292094"/>
    </source>
</evidence>
<keyword evidence="6 8" id="KW-0472">Membrane</keyword>
<accession>A0AAE1NCG9</accession>
<dbReference type="EMBL" id="JAWZYT010006868">
    <property type="protein sequence ID" value="KAK4287415.1"/>
    <property type="molecule type" value="Genomic_DNA"/>
</dbReference>
<feature type="transmembrane region" description="Helical" evidence="8">
    <location>
        <begin position="122"/>
        <end position="144"/>
    </location>
</feature>
<protein>
    <submittedName>
        <fullName evidence="9">Uncharacterized protein</fullName>
    </submittedName>
</protein>
<dbReference type="Gene3D" id="1.10.286.90">
    <property type="entry name" value="MFS transporter, transmembrane helix TM10b"/>
    <property type="match status" value="1"/>
</dbReference>
<keyword evidence="3" id="KW-0813">Transport</keyword>
<gene>
    <name evidence="9" type="ORF">Pmani_039514</name>
</gene>
<dbReference type="AlphaFoldDB" id="A0AAE1NCG9"/>
<feature type="compositionally biased region" description="Acidic residues" evidence="7">
    <location>
        <begin position="104"/>
        <end position="113"/>
    </location>
</feature>
<evidence type="ECO:0000256" key="3">
    <source>
        <dbReference type="ARBA" id="ARBA00022448"/>
    </source>
</evidence>
<dbReference type="Proteomes" id="UP001292094">
    <property type="component" value="Unassembled WGS sequence"/>
</dbReference>
<dbReference type="InterPro" id="IPR036259">
    <property type="entry name" value="MFS_trans_sf"/>
</dbReference>
<keyword evidence="5 8" id="KW-1133">Transmembrane helix</keyword>
<evidence type="ECO:0000256" key="1">
    <source>
        <dbReference type="ARBA" id="ARBA00004141"/>
    </source>
</evidence>
<dbReference type="PANTHER" id="PTHR23511:SF34">
    <property type="entry name" value="SYNAPTIC VESICLE GLYCOPROTEIN 2"/>
    <property type="match status" value="1"/>
</dbReference>
<dbReference type="InterPro" id="IPR005828">
    <property type="entry name" value="MFS_sugar_transport-like"/>
</dbReference>
<dbReference type="PANTHER" id="PTHR23511">
    <property type="entry name" value="SYNAPTIC VESICLE GLYCOPROTEIN 2"/>
    <property type="match status" value="1"/>
</dbReference>
<evidence type="ECO:0000256" key="7">
    <source>
        <dbReference type="SAM" id="MobiDB-lite"/>
    </source>
</evidence>
<comment type="similarity">
    <text evidence="2">Belongs to the major facilitator superfamily.</text>
</comment>
<evidence type="ECO:0000313" key="9">
    <source>
        <dbReference type="EMBL" id="KAK4287415.1"/>
    </source>
</evidence>
<proteinExistence type="inferred from homology"/>
<comment type="caution">
    <text evidence="9">The sequence shown here is derived from an EMBL/GenBank/DDBJ whole genome shotgun (WGS) entry which is preliminary data.</text>
</comment>
<feature type="transmembrane region" description="Helical" evidence="8">
    <location>
        <begin position="218"/>
        <end position="237"/>
    </location>
</feature>
<evidence type="ECO:0000256" key="2">
    <source>
        <dbReference type="ARBA" id="ARBA00008335"/>
    </source>
</evidence>
<keyword evidence="4 8" id="KW-0812">Transmembrane</keyword>
<feature type="transmembrane region" description="Helical" evidence="8">
    <location>
        <begin position="151"/>
        <end position="169"/>
    </location>
</feature>
<evidence type="ECO:0000256" key="4">
    <source>
        <dbReference type="ARBA" id="ARBA00022692"/>
    </source>
</evidence>
<name>A0AAE1NCG9_9EUCA</name>
<feature type="region of interest" description="Disordered" evidence="7">
    <location>
        <begin position="49"/>
        <end position="117"/>
    </location>
</feature>
<evidence type="ECO:0000256" key="5">
    <source>
        <dbReference type="ARBA" id="ARBA00022989"/>
    </source>
</evidence>
<organism evidence="9 10">
    <name type="scientific">Petrolisthes manimaculis</name>
    <dbReference type="NCBI Taxonomy" id="1843537"/>
    <lineage>
        <taxon>Eukaryota</taxon>
        <taxon>Metazoa</taxon>
        <taxon>Ecdysozoa</taxon>
        <taxon>Arthropoda</taxon>
        <taxon>Crustacea</taxon>
        <taxon>Multicrustacea</taxon>
        <taxon>Malacostraca</taxon>
        <taxon>Eumalacostraca</taxon>
        <taxon>Eucarida</taxon>
        <taxon>Decapoda</taxon>
        <taxon>Pleocyemata</taxon>
        <taxon>Anomura</taxon>
        <taxon>Galatheoidea</taxon>
        <taxon>Porcellanidae</taxon>
        <taxon>Petrolisthes</taxon>
    </lineage>
</organism>
<comment type="subcellular location">
    <subcellularLocation>
        <location evidence="1">Membrane</location>
        <topology evidence="1">Multi-pass membrane protein</topology>
    </subcellularLocation>
</comment>
<dbReference type="SUPFAM" id="SSF103473">
    <property type="entry name" value="MFS general substrate transporter"/>
    <property type="match status" value="1"/>
</dbReference>
<dbReference type="GO" id="GO:0022857">
    <property type="term" value="F:transmembrane transporter activity"/>
    <property type="evidence" value="ECO:0007669"/>
    <property type="project" value="InterPro"/>
</dbReference>
<dbReference type="Pfam" id="PF00083">
    <property type="entry name" value="Sugar_tr"/>
    <property type="match status" value="1"/>
</dbReference>
<evidence type="ECO:0000256" key="6">
    <source>
        <dbReference type="ARBA" id="ARBA00023136"/>
    </source>
</evidence>
<sequence>MPESPRWLMLKGRCEEAADALLKASRWHGVKLPSRPRLVAMLEKFRLESSDGGKDVGSYEEQQQNQTTSDDDDEEKQQEEGEEMKKWPQRNNNNNHNINNINKEEEEEEEEEDERKKSTDPFLYMILSSLMEIPGYTGFTPVVARYGRRNVLAFNFAVCAVAILTILATPASYTWMVFSLALVGKLFITGSYGLLYLASSELFPTCVRSRGLNLSSMMARLGSILSPFIIKVLVSVVD</sequence>
<keyword evidence="10" id="KW-1185">Reference proteome</keyword>
<reference evidence="9" key="1">
    <citation type="submission" date="2023-11" db="EMBL/GenBank/DDBJ databases">
        <title>Genome assemblies of two species of porcelain crab, Petrolisthes cinctipes and Petrolisthes manimaculis (Anomura: Porcellanidae).</title>
        <authorList>
            <person name="Angst P."/>
        </authorList>
    </citation>
    <scope>NUCLEOTIDE SEQUENCE</scope>
    <source>
        <strain evidence="9">PB745_02</strain>
        <tissue evidence="9">Gill</tissue>
    </source>
</reference>